<proteinExistence type="predicted"/>
<accession>A0A1C3NZV4</accession>
<protein>
    <submittedName>
        <fullName evidence="1">Uncharacterized protein</fullName>
    </submittedName>
</protein>
<dbReference type="EMBL" id="FLUV01001504">
    <property type="protein sequence ID" value="SBW23112.1"/>
    <property type="molecule type" value="Genomic_DNA"/>
</dbReference>
<sequence>MGDPACDVMAAWTFLPAAVREMFRAAVGVDDATWARGRGWALSVGLIALPYYQVSNPVLARIARHAIDEALVDHQHTT</sequence>
<evidence type="ECO:0000313" key="2">
    <source>
        <dbReference type="Proteomes" id="UP000199013"/>
    </source>
</evidence>
<reference evidence="2" key="1">
    <citation type="submission" date="2016-02" db="EMBL/GenBank/DDBJ databases">
        <authorList>
            <person name="Wibberg D."/>
        </authorList>
    </citation>
    <scope>NUCLEOTIDE SEQUENCE [LARGE SCALE GENOMIC DNA]</scope>
</reference>
<dbReference type="AlphaFoldDB" id="A0A1C3NZV4"/>
<evidence type="ECO:0000313" key="1">
    <source>
        <dbReference type="EMBL" id="SBW23112.1"/>
    </source>
</evidence>
<gene>
    <name evidence="1" type="ORF">FDG2_3585</name>
</gene>
<keyword evidence="2" id="KW-1185">Reference proteome</keyword>
<name>A0A1C3NZV4_9ACTN</name>
<dbReference type="Proteomes" id="UP000199013">
    <property type="component" value="Unassembled WGS sequence"/>
</dbReference>
<organism evidence="1 2">
    <name type="scientific">Candidatus Protofrankia californiensis</name>
    <dbReference type="NCBI Taxonomy" id="1839754"/>
    <lineage>
        <taxon>Bacteria</taxon>
        <taxon>Bacillati</taxon>
        <taxon>Actinomycetota</taxon>
        <taxon>Actinomycetes</taxon>
        <taxon>Frankiales</taxon>
        <taxon>Frankiaceae</taxon>
        <taxon>Protofrankia</taxon>
    </lineage>
</organism>